<protein>
    <submittedName>
        <fullName evidence="1">Uncharacterized protein</fullName>
    </submittedName>
</protein>
<proteinExistence type="predicted"/>
<comment type="caution">
    <text evidence="1">The sequence shown here is derived from an EMBL/GenBank/DDBJ whole genome shotgun (WGS) entry which is preliminary data.</text>
</comment>
<evidence type="ECO:0000313" key="2">
    <source>
        <dbReference type="Proteomes" id="UP000240608"/>
    </source>
</evidence>
<evidence type="ECO:0000313" key="1">
    <source>
        <dbReference type="EMBL" id="PTB97337.1"/>
    </source>
</evidence>
<dbReference type="Proteomes" id="UP000240608">
    <property type="component" value="Unassembled WGS sequence"/>
</dbReference>
<accession>A0A2T4DU52</accession>
<dbReference type="AlphaFoldDB" id="A0A2T4DU52"/>
<reference evidence="1 2" key="1">
    <citation type="submission" date="2018-03" db="EMBL/GenBank/DDBJ databases">
        <title>Cross-interface Injection: A General Nanoliter Liquid Handling Method Applied to Single Cells Genome Amplification Automated Nanoliter Liquid Handling Applied to Single Cell Multiple Displacement Amplification.</title>
        <authorList>
            <person name="Yun J."/>
            <person name="Xu P."/>
            <person name="Xu J."/>
            <person name="Dai X."/>
            <person name="Wang Y."/>
            <person name="Zheng X."/>
            <person name="Cao C."/>
            <person name="Yi Q."/>
            <person name="Zhu Y."/>
            <person name="Wang L."/>
            <person name="Dong Z."/>
            <person name="Huang Y."/>
            <person name="Huang L."/>
            <person name="Du W."/>
        </authorList>
    </citation>
    <scope>NUCLEOTIDE SEQUENCE [LARGE SCALE GENOMIC DNA]</scope>
    <source>
        <strain evidence="1 2">Z-D1-2</strain>
    </source>
</reference>
<dbReference type="EMBL" id="PYVU01000017">
    <property type="protein sequence ID" value="PTB97337.1"/>
    <property type="molecule type" value="Genomic_DNA"/>
</dbReference>
<gene>
    <name evidence="1" type="ORF">C9994_03380</name>
</gene>
<organism evidence="1 2">
    <name type="scientific">Marivirga lumbricoides</name>
    <dbReference type="NCBI Taxonomy" id="1046115"/>
    <lineage>
        <taxon>Bacteria</taxon>
        <taxon>Pseudomonadati</taxon>
        <taxon>Bacteroidota</taxon>
        <taxon>Cytophagia</taxon>
        <taxon>Cytophagales</taxon>
        <taxon>Marivirgaceae</taxon>
        <taxon>Marivirga</taxon>
    </lineage>
</organism>
<name>A0A2T4DU52_9BACT</name>
<sequence>MKYLYIFIFFFLTNVAYTQILDKLELFSTSVSEDQFSNAKNYIRMGSRLSISDNKYEIQANPGNTDNPVVFKFSELSSFSNAVRRVTFQRTENITITNNSITRSSNSSPNISFDVIDPIPSDFTIKLIDENTMGKIERIEFLLKDADRLILLNRIRNLESNMELALNPEERVTFQNDLSALTNQVTTLQNIDTDQQAQILRNRYSEILRMSNNMYDNLSDAHVINTMGDAMNDIVLYLTPSSSENFSSLIESIVNNLRDSEKKDRVLDQLDDIKNNFVILENQLASSDRVNRGFDFLSNTLNIVTGGRFTSIINVGKSFLSLFSSKNNAAEESLGKAYKLIITMEEKAQKLRSITGQFSGVGFEDRLSTADSAWANMFAIVNEISAQSDDISNLQQIYSNNSDQETKSITQKAINHLSNVMNNSDIDNSTIIQYEAQINSTAKELNESIFNINTDLTYLKNVLEQLSTEIGRDLSIVTQAIEDKKLQSLAL</sequence>